<dbReference type="PANTHER" id="PTHR20843">
    <property type="entry name" value="STERILE ALPHA MOTIF DOMAIN CONTAINING PROTEIN 10"/>
    <property type="match status" value="1"/>
</dbReference>
<feature type="transmembrane region" description="Helical" evidence="1">
    <location>
        <begin position="6"/>
        <end position="30"/>
    </location>
</feature>
<keyword evidence="1" id="KW-0812">Transmembrane</keyword>
<dbReference type="PANTHER" id="PTHR20843:SF0">
    <property type="entry name" value="PROTEIN AVEUGLE"/>
    <property type="match status" value="1"/>
</dbReference>
<evidence type="ECO:0000256" key="1">
    <source>
        <dbReference type="SAM" id="Phobius"/>
    </source>
</evidence>
<evidence type="ECO:0000259" key="2">
    <source>
        <dbReference type="PROSITE" id="PS50105"/>
    </source>
</evidence>
<dbReference type="AlphaFoldDB" id="A0AAV5TXF3"/>
<comment type="caution">
    <text evidence="3">The sequence shown here is derived from an EMBL/GenBank/DDBJ whole genome shotgun (WGS) entry which is preliminary data.</text>
</comment>
<feature type="domain" description="SAM" evidence="2">
    <location>
        <begin position="120"/>
        <end position="186"/>
    </location>
</feature>
<evidence type="ECO:0000313" key="3">
    <source>
        <dbReference type="EMBL" id="GMS98916.1"/>
    </source>
</evidence>
<dbReference type="Pfam" id="PF07647">
    <property type="entry name" value="SAM_2"/>
    <property type="match status" value="1"/>
</dbReference>
<keyword evidence="1" id="KW-0472">Membrane</keyword>
<gene>
    <name evidence="3" type="ORF">PENTCL1PPCAC_21091</name>
</gene>
<dbReference type="InterPro" id="IPR052268">
    <property type="entry name" value="SAM_domain-containing_protein"/>
</dbReference>
<dbReference type="PROSITE" id="PS50105">
    <property type="entry name" value="SAM_DOMAIN"/>
    <property type="match status" value="1"/>
</dbReference>
<keyword evidence="4" id="KW-1185">Reference proteome</keyword>
<dbReference type="EMBL" id="BTSX01000005">
    <property type="protein sequence ID" value="GMS98916.1"/>
    <property type="molecule type" value="Genomic_DNA"/>
</dbReference>
<dbReference type="Proteomes" id="UP001432027">
    <property type="component" value="Unassembled WGS sequence"/>
</dbReference>
<dbReference type="GO" id="GO:0007169">
    <property type="term" value="P:cell surface receptor protein tyrosine kinase signaling pathway"/>
    <property type="evidence" value="ECO:0007669"/>
    <property type="project" value="TreeGrafter"/>
</dbReference>
<organism evidence="3 4">
    <name type="scientific">Pristionchus entomophagus</name>
    <dbReference type="NCBI Taxonomy" id="358040"/>
    <lineage>
        <taxon>Eukaryota</taxon>
        <taxon>Metazoa</taxon>
        <taxon>Ecdysozoa</taxon>
        <taxon>Nematoda</taxon>
        <taxon>Chromadorea</taxon>
        <taxon>Rhabditida</taxon>
        <taxon>Rhabditina</taxon>
        <taxon>Diplogasteromorpha</taxon>
        <taxon>Diplogasteroidea</taxon>
        <taxon>Neodiplogasteridae</taxon>
        <taxon>Pristionchus</taxon>
    </lineage>
</organism>
<reference evidence="3" key="1">
    <citation type="submission" date="2023-10" db="EMBL/GenBank/DDBJ databases">
        <title>Genome assembly of Pristionchus species.</title>
        <authorList>
            <person name="Yoshida K."/>
            <person name="Sommer R.J."/>
        </authorList>
    </citation>
    <scope>NUCLEOTIDE SEQUENCE</scope>
    <source>
        <strain evidence="3">RS0144</strain>
    </source>
</reference>
<accession>A0AAV5TXF3</accession>
<dbReference type="GO" id="GO:0009898">
    <property type="term" value="C:cytoplasmic side of plasma membrane"/>
    <property type="evidence" value="ECO:0007669"/>
    <property type="project" value="TreeGrafter"/>
</dbReference>
<proteinExistence type="predicted"/>
<dbReference type="InterPro" id="IPR013761">
    <property type="entry name" value="SAM/pointed_sf"/>
</dbReference>
<keyword evidence="1" id="KW-1133">Transmembrane helix</keyword>
<dbReference type="InterPro" id="IPR001660">
    <property type="entry name" value="SAM"/>
</dbReference>
<dbReference type="Gene3D" id="1.10.150.50">
    <property type="entry name" value="Transcription Factor, Ets-1"/>
    <property type="match status" value="1"/>
</dbReference>
<dbReference type="SMART" id="SM00454">
    <property type="entry name" value="SAM"/>
    <property type="match status" value="1"/>
</dbReference>
<feature type="non-terminal residue" evidence="3">
    <location>
        <position position="196"/>
    </location>
</feature>
<sequence>MEDEIIDIFIVLGCLTVGVFGGIVLILKSIATTSPSPKRMTIKIARPPSRVAPVQRPGHLAISRMKSAPIPEIVHSPCAGEANSCFSSDIESGLHRQAVFIMATAGKTYKSSSYRPMCFWSASDVDDWLRKRRPKLALKYSLFFLKHGISGRVLMEMTDGDLLEIGVNSLEERQDLLLEIRKEKLYSDMDELKQLT</sequence>
<dbReference type="SUPFAM" id="SSF47769">
    <property type="entry name" value="SAM/Pointed domain"/>
    <property type="match status" value="1"/>
</dbReference>
<protein>
    <recommendedName>
        <fullName evidence="2">SAM domain-containing protein</fullName>
    </recommendedName>
</protein>
<name>A0AAV5TXF3_9BILA</name>
<evidence type="ECO:0000313" key="4">
    <source>
        <dbReference type="Proteomes" id="UP001432027"/>
    </source>
</evidence>